<comment type="caution">
    <text evidence="1">The sequence shown here is derived from an EMBL/GenBank/DDBJ whole genome shotgun (WGS) entry which is preliminary data.</text>
</comment>
<proteinExistence type="predicted"/>
<protein>
    <submittedName>
        <fullName evidence="1">Uncharacterized protein</fullName>
    </submittedName>
</protein>
<keyword evidence="2" id="KW-1185">Reference proteome</keyword>
<dbReference type="Proteomes" id="UP000008553">
    <property type="component" value="Unassembled WGS sequence"/>
</dbReference>
<dbReference type="PaxDb" id="73239-Q7RNB7"/>
<feature type="non-terminal residue" evidence="1">
    <location>
        <position position="1"/>
    </location>
</feature>
<dbReference type="InParanoid" id="Q7RNB7"/>
<evidence type="ECO:0000313" key="1">
    <source>
        <dbReference type="EMBL" id="EAA21305.1"/>
    </source>
</evidence>
<gene>
    <name evidence="1" type="ORF">PY01903</name>
</gene>
<reference evidence="1 2" key="1">
    <citation type="journal article" date="2002" name="Nature">
        <title>Genome sequence and comparative analysis of the model rodent malaria parasite Plasmodium yoelii yoelii.</title>
        <authorList>
            <person name="Carlton J.M."/>
            <person name="Angiuoli S.V."/>
            <person name="Suh B.B."/>
            <person name="Kooij T.W."/>
            <person name="Pertea M."/>
            <person name="Silva J.C."/>
            <person name="Ermolaeva M.D."/>
            <person name="Allen J.E."/>
            <person name="Selengut J.D."/>
            <person name="Koo H.L."/>
            <person name="Peterson J.D."/>
            <person name="Pop M."/>
            <person name="Kosack D.S."/>
            <person name="Shumway M.F."/>
            <person name="Bidwell S.L."/>
            <person name="Shallom S.J."/>
            <person name="van Aken S.E."/>
            <person name="Riedmuller S.B."/>
            <person name="Feldblyum T.V."/>
            <person name="Cho J.K."/>
            <person name="Quackenbush J."/>
            <person name="Sedegah M."/>
            <person name="Shoaibi A."/>
            <person name="Cummings L.M."/>
            <person name="Florens L."/>
            <person name="Yates J.R."/>
            <person name="Raine J.D."/>
            <person name="Sinden R.E."/>
            <person name="Harris M.A."/>
            <person name="Cunningham D.A."/>
            <person name="Preiser P.R."/>
            <person name="Bergman L.W."/>
            <person name="Vaidya A.B."/>
            <person name="van Lin L.H."/>
            <person name="Janse C.J."/>
            <person name="Waters A.P."/>
            <person name="Smith H.O."/>
            <person name="White O.R."/>
            <person name="Salzberg S.L."/>
            <person name="Venter J.C."/>
            <person name="Fraser C.M."/>
            <person name="Hoffman S.L."/>
            <person name="Gardner M.J."/>
            <person name="Carucci D.J."/>
        </authorList>
    </citation>
    <scope>NUCLEOTIDE SEQUENCE [LARGE SCALE GENOMIC DNA]</scope>
    <source>
        <strain evidence="1 2">17XNL</strain>
    </source>
</reference>
<name>Q7RNB7_PLAYO</name>
<accession>Q7RNB7</accession>
<feature type="non-terminal residue" evidence="1">
    <location>
        <position position="18"/>
    </location>
</feature>
<sequence length="18" mass="2273">FVEFLYIFFLLCAKRHIL</sequence>
<organism evidence="1 2">
    <name type="scientific">Plasmodium yoelii yoelii</name>
    <dbReference type="NCBI Taxonomy" id="73239"/>
    <lineage>
        <taxon>Eukaryota</taxon>
        <taxon>Sar</taxon>
        <taxon>Alveolata</taxon>
        <taxon>Apicomplexa</taxon>
        <taxon>Aconoidasida</taxon>
        <taxon>Haemosporida</taxon>
        <taxon>Plasmodiidae</taxon>
        <taxon>Plasmodium</taxon>
        <taxon>Plasmodium (Vinckeia)</taxon>
    </lineage>
</organism>
<dbReference type="EMBL" id="AABL01000519">
    <property type="protein sequence ID" value="EAA21305.1"/>
    <property type="molecule type" value="Genomic_DNA"/>
</dbReference>
<dbReference type="AlphaFoldDB" id="Q7RNB7"/>
<evidence type="ECO:0000313" key="2">
    <source>
        <dbReference type="Proteomes" id="UP000008553"/>
    </source>
</evidence>